<dbReference type="EMBL" id="CATNWA010004224">
    <property type="protein sequence ID" value="CAI9547313.1"/>
    <property type="molecule type" value="Genomic_DNA"/>
</dbReference>
<evidence type="ECO:0000256" key="1">
    <source>
        <dbReference type="ARBA" id="ARBA00022737"/>
    </source>
</evidence>
<accession>A0ABN9BIA5</accession>
<evidence type="ECO:0000313" key="3">
    <source>
        <dbReference type="EMBL" id="CAI9547313.1"/>
    </source>
</evidence>
<dbReference type="InterPro" id="IPR050964">
    <property type="entry name" value="Striated_Muscle_Regulatory"/>
</dbReference>
<protein>
    <recommendedName>
        <fullName evidence="2">Fibronectin type-III domain-containing protein</fullName>
    </recommendedName>
</protein>
<dbReference type="SUPFAM" id="SSF49265">
    <property type="entry name" value="Fibronectin type III"/>
    <property type="match status" value="1"/>
</dbReference>
<dbReference type="PANTHER" id="PTHR13817:SF166">
    <property type="entry name" value="NEURONAL IGCAM-RELATED"/>
    <property type="match status" value="1"/>
</dbReference>
<dbReference type="CDD" id="cd00063">
    <property type="entry name" value="FN3"/>
    <property type="match status" value="1"/>
</dbReference>
<dbReference type="InterPro" id="IPR003961">
    <property type="entry name" value="FN3_dom"/>
</dbReference>
<keyword evidence="4" id="KW-1185">Reference proteome</keyword>
<organism evidence="3 4">
    <name type="scientific">Staurois parvus</name>
    <dbReference type="NCBI Taxonomy" id="386267"/>
    <lineage>
        <taxon>Eukaryota</taxon>
        <taxon>Metazoa</taxon>
        <taxon>Chordata</taxon>
        <taxon>Craniata</taxon>
        <taxon>Vertebrata</taxon>
        <taxon>Euteleostomi</taxon>
        <taxon>Amphibia</taxon>
        <taxon>Batrachia</taxon>
        <taxon>Anura</taxon>
        <taxon>Neobatrachia</taxon>
        <taxon>Ranoidea</taxon>
        <taxon>Ranidae</taxon>
        <taxon>Staurois</taxon>
    </lineage>
</organism>
<evidence type="ECO:0000313" key="4">
    <source>
        <dbReference type="Proteomes" id="UP001162483"/>
    </source>
</evidence>
<keyword evidence="1" id="KW-0677">Repeat</keyword>
<dbReference type="Proteomes" id="UP001162483">
    <property type="component" value="Unassembled WGS sequence"/>
</dbReference>
<feature type="non-terminal residue" evidence="3">
    <location>
        <position position="106"/>
    </location>
</feature>
<feature type="domain" description="Fibronectin type-III" evidence="2">
    <location>
        <begin position="1"/>
        <end position="85"/>
    </location>
</feature>
<evidence type="ECO:0000259" key="2">
    <source>
        <dbReference type="PROSITE" id="PS50853"/>
    </source>
</evidence>
<comment type="caution">
    <text evidence="3">The sequence shown here is derived from an EMBL/GenBank/DDBJ whole genome shotgun (WGS) entry which is preliminary data.</text>
</comment>
<dbReference type="Gene3D" id="2.60.40.10">
    <property type="entry name" value="Immunoglobulins"/>
    <property type="match status" value="1"/>
</dbReference>
<dbReference type="PROSITE" id="PS50853">
    <property type="entry name" value="FN3"/>
    <property type="match status" value="1"/>
</dbReference>
<sequence>MDCLMLSWIPPSDDRGSPVCGYYIESFDTSTKQWMRCNKIPAKICRYPVSGLIPGHTYQFRVSALNQVGVSHPSKPSDPVATRDSLQEARSIVIPYNEGRTIIVNR</sequence>
<dbReference type="Pfam" id="PF00041">
    <property type="entry name" value="fn3"/>
    <property type="match status" value="1"/>
</dbReference>
<dbReference type="PRINTS" id="PR00014">
    <property type="entry name" value="FNTYPEIII"/>
</dbReference>
<dbReference type="PANTHER" id="PTHR13817">
    <property type="entry name" value="TITIN"/>
    <property type="match status" value="1"/>
</dbReference>
<dbReference type="InterPro" id="IPR036116">
    <property type="entry name" value="FN3_sf"/>
</dbReference>
<reference evidence="3" key="1">
    <citation type="submission" date="2023-05" db="EMBL/GenBank/DDBJ databases">
        <authorList>
            <person name="Stuckert A."/>
        </authorList>
    </citation>
    <scope>NUCLEOTIDE SEQUENCE</scope>
</reference>
<gene>
    <name evidence="3" type="ORF">SPARVUS_LOCUS2965201</name>
</gene>
<dbReference type="InterPro" id="IPR013783">
    <property type="entry name" value="Ig-like_fold"/>
</dbReference>
<name>A0ABN9BIA5_9NEOB</name>
<proteinExistence type="predicted"/>